<keyword evidence="4" id="KW-1185">Reference proteome</keyword>
<feature type="coiled-coil region" evidence="1">
    <location>
        <begin position="97"/>
        <end position="124"/>
    </location>
</feature>
<keyword evidence="1" id="KW-0175">Coiled coil</keyword>
<feature type="compositionally biased region" description="Polar residues" evidence="2">
    <location>
        <begin position="234"/>
        <end position="247"/>
    </location>
</feature>
<accession>A0A167NJN7</accession>
<dbReference type="AlphaFoldDB" id="A0A167NJN7"/>
<feature type="region of interest" description="Disordered" evidence="2">
    <location>
        <begin position="228"/>
        <end position="259"/>
    </location>
</feature>
<gene>
    <name evidence="3" type="ORF">CALVIDRAFT_562687</name>
</gene>
<sequence>MTSDIRNHIERMGPTELRKMVKLAQKAMAAGQCASDSDEDDNIDPSLKNARLPVRSVSPPQTLPLSNSQMMPDLPLAPEIPTSTDRWAAVVAEYAEAVQENVKLKKHLRQLEEWREELEQQFAKKSKVTCSPDCPAAKKDCQLSPKELAVSRVVRDLLRTQMYDIVGYVAGKRMPGPGRPAPARVDGETPYLIVDWDSPRSTAANQAFIQHAVRLVRQAHLDFRLEREKCGRSENPTEGQDNFNKLPQDSDDSLTEDEEPPLIDVKYQKAWLSTENLLFLARKIYNNMKQVWTNQKSDATQARAAGWGSNSRRTQRRVTRADRLGDGAKIFAEVNGIVDVDTFCRQIMHMDWVGDLDSCDEDGEKNDGWWAWITDKAGLEPEQRNDKKIPLWEWKRPAWMNQGIWQLYATFNHLKWLHEPIHPVSTPSYDLGRASHRAPHPRAPKPWAFMVDEAYLAANPGFAIRQELPETLTEDMCEELKRVNNRFIHRKFLVKT</sequence>
<evidence type="ECO:0000256" key="2">
    <source>
        <dbReference type="SAM" id="MobiDB-lite"/>
    </source>
</evidence>
<evidence type="ECO:0000313" key="4">
    <source>
        <dbReference type="Proteomes" id="UP000076738"/>
    </source>
</evidence>
<dbReference type="Proteomes" id="UP000076738">
    <property type="component" value="Unassembled WGS sequence"/>
</dbReference>
<evidence type="ECO:0000313" key="3">
    <source>
        <dbReference type="EMBL" id="KZO97790.1"/>
    </source>
</evidence>
<name>A0A167NJN7_CALVF</name>
<proteinExistence type="predicted"/>
<dbReference type="EMBL" id="KV417278">
    <property type="protein sequence ID" value="KZO97790.1"/>
    <property type="molecule type" value="Genomic_DNA"/>
</dbReference>
<organism evidence="3 4">
    <name type="scientific">Calocera viscosa (strain TUFC12733)</name>
    <dbReference type="NCBI Taxonomy" id="1330018"/>
    <lineage>
        <taxon>Eukaryota</taxon>
        <taxon>Fungi</taxon>
        <taxon>Dikarya</taxon>
        <taxon>Basidiomycota</taxon>
        <taxon>Agaricomycotina</taxon>
        <taxon>Dacrymycetes</taxon>
        <taxon>Dacrymycetales</taxon>
        <taxon>Dacrymycetaceae</taxon>
        <taxon>Calocera</taxon>
    </lineage>
</organism>
<feature type="compositionally biased region" description="Acidic residues" evidence="2">
    <location>
        <begin position="249"/>
        <end position="259"/>
    </location>
</feature>
<dbReference type="OrthoDB" id="10494565at2759"/>
<evidence type="ECO:0000256" key="1">
    <source>
        <dbReference type="SAM" id="Coils"/>
    </source>
</evidence>
<protein>
    <submittedName>
        <fullName evidence="3">Uncharacterized protein</fullName>
    </submittedName>
</protein>
<reference evidence="3 4" key="1">
    <citation type="journal article" date="2016" name="Mol. Biol. Evol.">
        <title>Comparative Genomics of Early-Diverging Mushroom-Forming Fungi Provides Insights into the Origins of Lignocellulose Decay Capabilities.</title>
        <authorList>
            <person name="Nagy L.G."/>
            <person name="Riley R."/>
            <person name="Tritt A."/>
            <person name="Adam C."/>
            <person name="Daum C."/>
            <person name="Floudas D."/>
            <person name="Sun H."/>
            <person name="Yadav J.S."/>
            <person name="Pangilinan J."/>
            <person name="Larsson K.H."/>
            <person name="Matsuura K."/>
            <person name="Barry K."/>
            <person name="Labutti K."/>
            <person name="Kuo R."/>
            <person name="Ohm R.A."/>
            <person name="Bhattacharya S.S."/>
            <person name="Shirouzu T."/>
            <person name="Yoshinaga Y."/>
            <person name="Martin F.M."/>
            <person name="Grigoriev I.V."/>
            <person name="Hibbett D.S."/>
        </authorList>
    </citation>
    <scope>NUCLEOTIDE SEQUENCE [LARGE SCALE GENOMIC DNA]</scope>
    <source>
        <strain evidence="3 4">TUFC12733</strain>
    </source>
</reference>